<feature type="domain" description="MBG" evidence="2">
    <location>
        <begin position="801"/>
        <end position="876"/>
    </location>
</feature>
<feature type="domain" description="MBG" evidence="2">
    <location>
        <begin position="977"/>
        <end position="1048"/>
    </location>
</feature>
<evidence type="ECO:0008006" key="6">
    <source>
        <dbReference type="Google" id="ProtNLM"/>
    </source>
</evidence>
<name>A0A4U1GQ50_9SPHI</name>
<feature type="domain" description="MBG" evidence="2">
    <location>
        <begin position="714"/>
        <end position="784"/>
    </location>
</feature>
<evidence type="ECO:0000259" key="2">
    <source>
        <dbReference type="Pfam" id="PF18676"/>
    </source>
</evidence>
<feature type="domain" description="MBG" evidence="2">
    <location>
        <begin position="888"/>
        <end position="959"/>
    </location>
</feature>
<dbReference type="InterPro" id="IPR043772">
    <property type="entry name" value="MBG_3"/>
</dbReference>
<feature type="domain" description="MBG" evidence="2">
    <location>
        <begin position="627"/>
        <end position="703"/>
    </location>
</feature>
<feature type="signal peptide" evidence="1">
    <location>
        <begin position="1"/>
        <end position="20"/>
    </location>
</feature>
<reference evidence="4 5" key="1">
    <citation type="submission" date="2019-04" db="EMBL/GenBank/DDBJ databases">
        <title>Pedobacter sp. RP-1-16 sp. nov., isolated from Arctic soil.</title>
        <authorList>
            <person name="Dahal R.H."/>
            <person name="Kim D.-U."/>
        </authorList>
    </citation>
    <scope>NUCLEOTIDE SEQUENCE [LARGE SCALE GENOMIC DNA]</scope>
    <source>
        <strain evidence="4 5">RP-1-16</strain>
    </source>
</reference>
<keyword evidence="1" id="KW-0732">Signal</keyword>
<feature type="domain" description="MBG" evidence="2">
    <location>
        <begin position="453"/>
        <end position="527"/>
    </location>
</feature>
<evidence type="ECO:0000313" key="5">
    <source>
        <dbReference type="Proteomes" id="UP000309594"/>
    </source>
</evidence>
<feature type="domain" description="MBG" evidence="3">
    <location>
        <begin position="1061"/>
        <end position="1131"/>
    </location>
</feature>
<feature type="domain" description="MBG" evidence="2">
    <location>
        <begin position="1363"/>
        <end position="1432"/>
    </location>
</feature>
<feature type="domain" description="MBG" evidence="2">
    <location>
        <begin position="1439"/>
        <end position="1501"/>
    </location>
</feature>
<comment type="caution">
    <text evidence="4">The sequence shown here is derived from an EMBL/GenBank/DDBJ whole genome shotgun (WGS) entry which is preliminary data.</text>
</comment>
<gene>
    <name evidence="4" type="ORF">FBD94_03895</name>
</gene>
<feature type="non-terminal residue" evidence="4">
    <location>
        <position position="1501"/>
    </location>
</feature>
<dbReference type="Gene3D" id="3.30.160.710">
    <property type="match status" value="7"/>
</dbReference>
<accession>A0A4U1GQ50</accession>
<dbReference type="Pfam" id="PF18887">
    <property type="entry name" value="MBG_3"/>
    <property type="match status" value="1"/>
</dbReference>
<dbReference type="RefSeq" id="WP_169472205.1">
    <property type="nucleotide sequence ID" value="NZ_SWDX01000001.1"/>
</dbReference>
<feature type="domain" description="MBG" evidence="2">
    <location>
        <begin position="1135"/>
        <end position="1204"/>
    </location>
</feature>
<feature type="domain" description="MBG" evidence="2">
    <location>
        <begin position="1287"/>
        <end position="1356"/>
    </location>
</feature>
<proteinExistence type="predicted"/>
<evidence type="ECO:0000259" key="3">
    <source>
        <dbReference type="Pfam" id="PF18887"/>
    </source>
</evidence>
<dbReference type="EMBL" id="SWDX01000001">
    <property type="protein sequence ID" value="TKC65689.1"/>
    <property type="molecule type" value="Genomic_DNA"/>
</dbReference>
<evidence type="ECO:0000256" key="1">
    <source>
        <dbReference type="SAM" id="SignalP"/>
    </source>
</evidence>
<dbReference type="InterPro" id="IPR041286">
    <property type="entry name" value="MBG_2"/>
</dbReference>
<feature type="domain" description="MBG" evidence="2">
    <location>
        <begin position="1211"/>
        <end position="1280"/>
    </location>
</feature>
<feature type="domain" description="MBG" evidence="2">
    <location>
        <begin position="540"/>
        <end position="612"/>
    </location>
</feature>
<feature type="chain" id="PRO_5020282134" description="T9SS type A sorting domain-containing protein" evidence="1">
    <location>
        <begin position="21"/>
        <end position="1501"/>
    </location>
</feature>
<organism evidence="4 5">
    <name type="scientific">Pedobacter hiemivivus</name>
    <dbReference type="NCBI Taxonomy" id="2530454"/>
    <lineage>
        <taxon>Bacteria</taxon>
        <taxon>Pseudomonadati</taxon>
        <taxon>Bacteroidota</taxon>
        <taxon>Sphingobacteriia</taxon>
        <taxon>Sphingobacteriales</taxon>
        <taxon>Sphingobacteriaceae</taxon>
        <taxon>Pedobacter</taxon>
    </lineage>
</organism>
<sequence length="1501" mass="152535">MRLKFYLCFLLLLSASTLFGQTITYTDDFQLTPVTLTKDVALINGKVAYTGIGTDKLDHTWTYVLRWCSDYHNLGYGAWIIGGLEDLNSGDCFVGNPYFFNKRATMVPPGKDTGGWEKPGTDAPAAPGTGLLNLSGMGIYGAPTIASTTTKSQLASITVVLGGEVLLEGGETTTRGVVYNTSTNPTLTNSNATMGTGVGLFSQSVSGLIPTTTYFAKAYATNTYTNSLGASFTGTVYGNEISFVTETPVITATSTSTVSSSTFGTASASPGSFTVSGANMAAGILVSAPPGFEISLNSGGVYSPSITVGSSGTISNTTVYVRLTATTGAGTYSGNINLTSGYAVAKTSTIGSTTVSAYPIAIKANNISKNYGVLLATSTGSTEFTVSSGTLQNGNTISSISLTPGTGAAANANVNTYTGTLAPSSAVGANGFLTSNYNITYTGGDITVNPITLTYLATTASRTYGTANSIFSGAVTGFANGETLASATTGTLVFTTAAIATSNVGTYAINGTGLTANNGNYTFVQSSSNATKLSVTPATLTYIADQASRNYGSVNPIFTGLVTGFLNGENQGSATTGTLAFASTAIATSNVGDYAVNGTGLTANNGNYVFVQAAANSIKLTITPATLTYNATSGSRSYGSANPIFTGSVTGFVNGETLASATTGTLVFTTGATATSNVGTYAINGSGLTANNSNYVLVQAAGNATALSITPAILTYFATSASRSYGSTNPIFTGSVTGFANGENQASATTGTFAFTTAATATSNVGNYAINGSGLTANNGNYIFIQASVNSTALSIHPAILTYTANLKSRTYGSANPAFSGTLTGFVNGETQASATTGTLTFTTAATSMSNVGDYAITGAGLTANNGNYTFTQNIGNSTAFSITQAVLTYTANTASKTYGSVNPIFSGTLSGFVNGETQVSATTGTLTFTTTATATSNVGSYVINGSGLTANNGNYAFLQTGTNSSAFTINSATLIYVANTSSRAYGDANPVFSGTVTGFVNGETQATATTGTLIFTSTANSTSNVGNYAITGTGLSANNYTFSQAIGNSTALTVDKAVVTLTLNNLTPTYDGTAKPVTVTTNPAGLSGITITYDGSTTLPVLAGTYSVIAHLDHINYIAVDATGNLVIDKLAIAVSATAKSKTYGDVDPALIYTFSPALVTGDSFTGDISRAAGENIGNYTIGLGTLALNSNYSLTYTGANLSIGKQTIAVVAVAKSKTYGDIDPALTYTFTPALVAGDSFTGDISRALGESICNYVIGQGSLALSNNYILTYTGANLSIGKQTIAVVAVDKSKTYGDIDPALTYTFTPALVTGDSFTGDISRASGENIGNYAIGLGTLALNSNYSLTYTGANLSIGKQTIAVVAVAKNKTYGDIDPSLTYTFTPALVTGDSFTGDISRAAGENIGNYTIGLGTLALNSNYSLTYTGANLSIGKQTIAVVAVAKNKTYGDVDPSLTYTFTPVLVTGDSFTGDISRALGESIGNYPISQGSLALNNNYVLT</sequence>
<dbReference type="Proteomes" id="UP000309594">
    <property type="component" value="Unassembled WGS sequence"/>
</dbReference>
<evidence type="ECO:0000313" key="4">
    <source>
        <dbReference type="EMBL" id="TKC65689.1"/>
    </source>
</evidence>
<dbReference type="Pfam" id="PF18676">
    <property type="entry name" value="MBG_2"/>
    <property type="match status" value="12"/>
</dbReference>
<protein>
    <recommendedName>
        <fullName evidence="6">T9SS type A sorting domain-containing protein</fullName>
    </recommendedName>
</protein>